<evidence type="ECO:0000256" key="4">
    <source>
        <dbReference type="ARBA" id="ARBA00022932"/>
    </source>
</evidence>
<keyword evidence="2" id="KW-0808">Transferase</keyword>
<accession>A0A915EDW4</accession>
<reference evidence="6" key="1">
    <citation type="submission" date="2022-11" db="UniProtKB">
        <authorList>
            <consortium name="WormBaseParasite"/>
        </authorList>
    </citation>
    <scope>IDENTIFICATION</scope>
</reference>
<dbReference type="Proteomes" id="UP000887574">
    <property type="component" value="Unplaced"/>
</dbReference>
<keyword evidence="4" id="KW-0239">DNA-directed DNA polymerase</keyword>
<sequence length="147" mass="16339">MADYDIVGCGWVEMPAEKDDHLSPSKKQSLCQFETDSMIFDLVVHSPDTSVSKRGTLSTISSQIFIKAQLKTALTCGTLHERCLPHCAFLISLCWCFAAVTQDQESGVIIGGKNDRTYAKAEDALYVLNNGIDIQTNYYLEHQLKNS</sequence>
<dbReference type="GO" id="GO:0003887">
    <property type="term" value="F:DNA-directed DNA polymerase activity"/>
    <property type="evidence" value="ECO:0007669"/>
    <property type="project" value="UniProtKB-KW"/>
</dbReference>
<name>A0A915EDW4_9BILA</name>
<proteinExistence type="predicted"/>
<evidence type="ECO:0000256" key="1">
    <source>
        <dbReference type="ARBA" id="ARBA00012417"/>
    </source>
</evidence>
<organism evidence="5 6">
    <name type="scientific">Ditylenchus dipsaci</name>
    <dbReference type="NCBI Taxonomy" id="166011"/>
    <lineage>
        <taxon>Eukaryota</taxon>
        <taxon>Metazoa</taxon>
        <taxon>Ecdysozoa</taxon>
        <taxon>Nematoda</taxon>
        <taxon>Chromadorea</taxon>
        <taxon>Rhabditida</taxon>
        <taxon>Tylenchina</taxon>
        <taxon>Tylenchomorpha</taxon>
        <taxon>Sphaerularioidea</taxon>
        <taxon>Anguinidae</taxon>
        <taxon>Anguininae</taxon>
        <taxon>Ditylenchus</taxon>
    </lineage>
</organism>
<dbReference type="Gene3D" id="1.10.132.60">
    <property type="entry name" value="DNA polymerase family B, C-terminal domain"/>
    <property type="match status" value="1"/>
</dbReference>
<protein>
    <recommendedName>
        <fullName evidence="1">DNA-directed DNA polymerase</fullName>
        <ecNumber evidence="1">2.7.7.7</ecNumber>
    </recommendedName>
</protein>
<dbReference type="EC" id="2.7.7.7" evidence="1"/>
<evidence type="ECO:0000313" key="5">
    <source>
        <dbReference type="Proteomes" id="UP000887574"/>
    </source>
</evidence>
<evidence type="ECO:0000313" key="6">
    <source>
        <dbReference type="WBParaSite" id="jg564"/>
    </source>
</evidence>
<dbReference type="InterPro" id="IPR042087">
    <property type="entry name" value="DNA_pol_B_thumb"/>
</dbReference>
<dbReference type="WBParaSite" id="jg564">
    <property type="protein sequence ID" value="jg564"/>
    <property type="gene ID" value="jg564"/>
</dbReference>
<dbReference type="Gene3D" id="2.40.50.730">
    <property type="match status" value="1"/>
</dbReference>
<keyword evidence="5" id="KW-1185">Reference proteome</keyword>
<dbReference type="AlphaFoldDB" id="A0A915EDW4"/>
<evidence type="ECO:0000256" key="2">
    <source>
        <dbReference type="ARBA" id="ARBA00022679"/>
    </source>
</evidence>
<evidence type="ECO:0000256" key="3">
    <source>
        <dbReference type="ARBA" id="ARBA00022695"/>
    </source>
</evidence>
<keyword evidence="3" id="KW-0548">Nucleotidyltransferase</keyword>